<keyword evidence="11 12" id="KW-0012">Acyltransferase</keyword>
<evidence type="ECO:0000259" key="13">
    <source>
        <dbReference type="Pfam" id="PF00108"/>
    </source>
</evidence>
<name>A0AAV2TI42_CALDB</name>
<dbReference type="GO" id="GO:0005739">
    <property type="term" value="C:mitochondrion"/>
    <property type="evidence" value="ECO:0007669"/>
    <property type="project" value="UniProtKB-SubCell"/>
</dbReference>
<proteinExistence type="inferred from homology"/>
<keyword evidence="6 12" id="KW-0808">Transferase</keyword>
<evidence type="ECO:0000256" key="5">
    <source>
        <dbReference type="ARBA" id="ARBA00012705"/>
    </source>
</evidence>
<dbReference type="PROSITE" id="PS00099">
    <property type="entry name" value="THIOLASE_3"/>
    <property type="match status" value="1"/>
</dbReference>
<comment type="similarity">
    <text evidence="3 12">Belongs to the thiolase-like superfamily. Thiolase family.</text>
</comment>
<dbReference type="GO" id="GO:0003985">
    <property type="term" value="F:acetyl-CoA C-acetyltransferase activity"/>
    <property type="evidence" value="ECO:0007669"/>
    <property type="project" value="UniProtKB-EC"/>
</dbReference>
<dbReference type="Proteomes" id="UP001497525">
    <property type="component" value="Unassembled WGS sequence"/>
</dbReference>
<evidence type="ECO:0000259" key="14">
    <source>
        <dbReference type="Pfam" id="PF02803"/>
    </source>
</evidence>
<dbReference type="CDD" id="cd00751">
    <property type="entry name" value="thiolase"/>
    <property type="match status" value="1"/>
</dbReference>
<evidence type="ECO:0000256" key="11">
    <source>
        <dbReference type="ARBA" id="ARBA00023315"/>
    </source>
</evidence>
<keyword evidence="9" id="KW-0630">Potassium</keyword>
<dbReference type="Gene3D" id="3.40.47.10">
    <property type="match status" value="2"/>
</dbReference>
<dbReference type="PANTHER" id="PTHR18919">
    <property type="entry name" value="ACETYL-COA C-ACYLTRANSFERASE"/>
    <property type="match status" value="1"/>
</dbReference>
<evidence type="ECO:0000256" key="2">
    <source>
        <dbReference type="ARBA" id="ARBA00005189"/>
    </source>
</evidence>
<reference evidence="15" key="1">
    <citation type="submission" date="2024-06" db="EMBL/GenBank/DDBJ databases">
        <authorList>
            <person name="Liu X."/>
            <person name="Lenzi L."/>
            <person name="Haldenby T S."/>
            <person name="Uol C."/>
        </authorList>
    </citation>
    <scope>NUCLEOTIDE SEQUENCE</scope>
</reference>
<dbReference type="GO" id="GO:0046872">
    <property type="term" value="F:metal ion binding"/>
    <property type="evidence" value="ECO:0007669"/>
    <property type="project" value="UniProtKB-KW"/>
</dbReference>
<dbReference type="InterPro" id="IPR002155">
    <property type="entry name" value="Thiolase"/>
</dbReference>
<dbReference type="PROSITE" id="PS00737">
    <property type="entry name" value="THIOLASE_2"/>
    <property type="match status" value="1"/>
</dbReference>
<evidence type="ECO:0000256" key="1">
    <source>
        <dbReference type="ARBA" id="ARBA00004173"/>
    </source>
</evidence>
<sequence>MKSIMIASQAIATCQQDVICAGGMESMSNAPFYLRRNLPSYGGVLLEDSLLSCGLTDAKYDIHMGLCAEKTAADMKISREEQDEYAKMSYQRSQTAASKGVFQKEIVPVRVEDPKAPNGSKEITEDEEYTRVDFARFPKLKTAFLSIAEGGTITAANASTLNDGGAATILSSASFAAKDQSLKPIARVVANARLLNLPLDKVNVHGGAVSCGHPLGASGARITNHLALQLKPGQKGIATVCNGGGGASAILLEGL</sequence>
<dbReference type="GO" id="GO:0006635">
    <property type="term" value="P:fatty acid beta-oxidation"/>
    <property type="evidence" value="ECO:0007669"/>
    <property type="project" value="TreeGrafter"/>
</dbReference>
<gene>
    <name evidence="15" type="ORF">CDAUBV1_LOCUS10093</name>
</gene>
<comment type="subcellular location">
    <subcellularLocation>
        <location evidence="1">Mitochondrion</location>
    </subcellularLocation>
</comment>
<evidence type="ECO:0000256" key="4">
    <source>
        <dbReference type="ARBA" id="ARBA00011881"/>
    </source>
</evidence>
<dbReference type="InterPro" id="IPR020617">
    <property type="entry name" value="Thiolase_C"/>
</dbReference>
<accession>A0AAV2TI42</accession>
<dbReference type="InterPro" id="IPR016039">
    <property type="entry name" value="Thiolase-like"/>
</dbReference>
<dbReference type="InterPro" id="IPR020616">
    <property type="entry name" value="Thiolase_N"/>
</dbReference>
<dbReference type="EC" id="2.3.1.9" evidence="5"/>
<feature type="domain" description="Thiolase C-terminal" evidence="14">
    <location>
        <begin position="187"/>
        <end position="253"/>
    </location>
</feature>
<evidence type="ECO:0000256" key="9">
    <source>
        <dbReference type="ARBA" id="ARBA00022958"/>
    </source>
</evidence>
<evidence type="ECO:0000313" key="15">
    <source>
        <dbReference type="EMBL" id="CAL5135991.1"/>
    </source>
</evidence>
<dbReference type="Pfam" id="PF02803">
    <property type="entry name" value="Thiolase_C"/>
    <property type="match status" value="1"/>
</dbReference>
<comment type="subunit">
    <text evidence="4">Homotetramer.</text>
</comment>
<evidence type="ECO:0000256" key="7">
    <source>
        <dbReference type="ARBA" id="ARBA00022723"/>
    </source>
</evidence>
<evidence type="ECO:0000256" key="12">
    <source>
        <dbReference type="RuleBase" id="RU003557"/>
    </source>
</evidence>
<evidence type="ECO:0000256" key="10">
    <source>
        <dbReference type="ARBA" id="ARBA00023128"/>
    </source>
</evidence>
<comment type="pathway">
    <text evidence="2">Lipid metabolism.</text>
</comment>
<dbReference type="AlphaFoldDB" id="A0AAV2TI42"/>
<comment type="caution">
    <text evidence="15">The sequence shown here is derived from an EMBL/GenBank/DDBJ whole genome shotgun (WGS) entry which is preliminary data.</text>
</comment>
<keyword evidence="10" id="KW-0496">Mitochondrion</keyword>
<dbReference type="InterPro" id="IPR020613">
    <property type="entry name" value="Thiolase_CS"/>
</dbReference>
<dbReference type="EMBL" id="CAXLJL010000279">
    <property type="protein sequence ID" value="CAL5135991.1"/>
    <property type="molecule type" value="Genomic_DNA"/>
</dbReference>
<dbReference type="Pfam" id="PF00108">
    <property type="entry name" value="Thiolase_N"/>
    <property type="match status" value="1"/>
</dbReference>
<evidence type="ECO:0000313" key="16">
    <source>
        <dbReference type="Proteomes" id="UP001497525"/>
    </source>
</evidence>
<feature type="domain" description="Thiolase N-terminal" evidence="13">
    <location>
        <begin position="1"/>
        <end position="173"/>
    </location>
</feature>
<dbReference type="PANTHER" id="PTHR18919:SF156">
    <property type="entry name" value="ACETYL-COA ACETYLTRANSFERASE, MITOCHONDRIAL"/>
    <property type="match status" value="1"/>
</dbReference>
<protein>
    <recommendedName>
        <fullName evidence="5">acetyl-CoA C-acetyltransferase</fullName>
        <ecNumber evidence="5">2.3.1.9</ecNumber>
    </recommendedName>
</protein>
<dbReference type="InterPro" id="IPR020610">
    <property type="entry name" value="Thiolase_AS"/>
</dbReference>
<organism evidence="15 16">
    <name type="scientific">Calicophoron daubneyi</name>
    <name type="common">Rumen fluke</name>
    <name type="synonym">Paramphistomum daubneyi</name>
    <dbReference type="NCBI Taxonomy" id="300641"/>
    <lineage>
        <taxon>Eukaryota</taxon>
        <taxon>Metazoa</taxon>
        <taxon>Spiralia</taxon>
        <taxon>Lophotrochozoa</taxon>
        <taxon>Platyhelminthes</taxon>
        <taxon>Trematoda</taxon>
        <taxon>Digenea</taxon>
        <taxon>Plagiorchiida</taxon>
        <taxon>Pronocephalata</taxon>
        <taxon>Paramphistomoidea</taxon>
        <taxon>Paramphistomidae</taxon>
        <taxon>Calicophoron</taxon>
    </lineage>
</organism>
<keyword evidence="8" id="KW-0809">Transit peptide</keyword>
<evidence type="ECO:0000256" key="8">
    <source>
        <dbReference type="ARBA" id="ARBA00022946"/>
    </source>
</evidence>
<keyword evidence="7" id="KW-0479">Metal-binding</keyword>
<evidence type="ECO:0000256" key="6">
    <source>
        <dbReference type="ARBA" id="ARBA00022679"/>
    </source>
</evidence>
<dbReference type="SUPFAM" id="SSF53901">
    <property type="entry name" value="Thiolase-like"/>
    <property type="match status" value="2"/>
</dbReference>
<evidence type="ECO:0000256" key="3">
    <source>
        <dbReference type="ARBA" id="ARBA00010982"/>
    </source>
</evidence>